<feature type="domain" description="OmpR/PhoB-type" evidence="8">
    <location>
        <begin position="1"/>
        <end position="100"/>
    </location>
</feature>
<dbReference type="InterPro" id="IPR029787">
    <property type="entry name" value="Nucleotide_cyclase"/>
</dbReference>
<dbReference type="SUPFAM" id="SSF48452">
    <property type="entry name" value="TPR-like"/>
    <property type="match status" value="1"/>
</dbReference>
<dbReference type="SMART" id="SM01043">
    <property type="entry name" value="BTAD"/>
    <property type="match status" value="1"/>
</dbReference>
<dbReference type="Proteomes" id="UP001431313">
    <property type="component" value="Unassembled WGS sequence"/>
</dbReference>
<dbReference type="SUPFAM" id="SSF46894">
    <property type="entry name" value="C-terminal effector domain of the bipartite response regulators"/>
    <property type="match status" value="1"/>
</dbReference>
<dbReference type="InterPro" id="IPR036388">
    <property type="entry name" value="WH-like_DNA-bd_sf"/>
</dbReference>
<evidence type="ECO:0000256" key="6">
    <source>
        <dbReference type="PROSITE-ProRule" id="PRU01091"/>
    </source>
</evidence>
<organism evidence="9 10">
    <name type="scientific">Streptomyces pyxinae</name>
    <dbReference type="NCBI Taxonomy" id="2970734"/>
    <lineage>
        <taxon>Bacteria</taxon>
        <taxon>Bacillati</taxon>
        <taxon>Actinomycetota</taxon>
        <taxon>Actinomycetes</taxon>
        <taxon>Kitasatosporales</taxon>
        <taxon>Streptomycetaceae</taxon>
        <taxon>Streptomyces</taxon>
    </lineage>
</organism>
<keyword evidence="10" id="KW-1185">Reference proteome</keyword>
<sequence>MLGPMEILGDDGGAVVLGGIKQRATLGFLLLQANRVVATSQLMNALWGLDDAPTTARKILQNAVYRLRGVLSPEIGGIPGRTAPGAPALLTQPPGYMLRVDPDRVDLHRFHRWVAEGREKLALGEHEPAARLLRDALALWRGRALADLVETGTDWPELIAVQNTRLDVMEDYFEAQLACGRHHAILSGLETMADAEPLRERCCGQLMLALYRCGRQADALNVYSRIRSALVEDLGLEPSRRLQRLQHAILTQDPELFLTEPEPAGSRVPAGQAVDLDRFRRPAASTVPAPVVPAPAPAPASAGPVPAPVPAPAEATGTPPRPAAPTAPAPEQPAAPDRRRVSVVAVRTRLAPTLGGAGSERLDELLDGTASVVREHIEHFGGTVTASFGSTILALFGLRESREDDSRRAVLAALAIRDKLDVARCTETEGAELTVRTAVTAGDVLLRRRGGEEAPMVVGVVLDEAETLLAAVPVGEVWTSEAVRRATTENVNYRAVARGWQVTGVRGEPDGLAGATGECGLTYELDVLRGLMQRSRHRTVPYLFTVLGEHGTGKSRLLGEFARWAGGLDDAPVVLTGRTPEPGQGDALAAPAQILAAYCGIRPGDDPVAARRALGERVRALFPGEGDADLMLAQLLPLLGTGAEALLGVVCPEEVVAAWGEFFREAAQHAPVVLCLDDLHHAEDFVLDVIEGLAESAGPRALFVVASAHPGLLRRRPGWAGGKNHASTVTLDRPERFTREQLVEFLLSAARSEGAQTVGR</sequence>
<evidence type="ECO:0000256" key="1">
    <source>
        <dbReference type="ARBA" id="ARBA00005820"/>
    </source>
</evidence>
<evidence type="ECO:0000259" key="8">
    <source>
        <dbReference type="PROSITE" id="PS51755"/>
    </source>
</evidence>
<evidence type="ECO:0000256" key="2">
    <source>
        <dbReference type="ARBA" id="ARBA00023012"/>
    </source>
</evidence>
<accession>A0ABT2CM35</accession>
<dbReference type="InterPro" id="IPR001867">
    <property type="entry name" value="OmpR/PhoB-type_DNA-bd"/>
</dbReference>
<feature type="region of interest" description="Disordered" evidence="7">
    <location>
        <begin position="287"/>
        <end position="341"/>
    </location>
</feature>
<name>A0ABT2CM35_9ACTN</name>
<dbReference type="InterPro" id="IPR041664">
    <property type="entry name" value="AAA_16"/>
</dbReference>
<evidence type="ECO:0000256" key="5">
    <source>
        <dbReference type="ARBA" id="ARBA00023163"/>
    </source>
</evidence>
<dbReference type="SUPFAM" id="SSF55073">
    <property type="entry name" value="Nucleotide cyclase"/>
    <property type="match status" value="1"/>
</dbReference>
<dbReference type="CDD" id="cd15831">
    <property type="entry name" value="BTAD"/>
    <property type="match status" value="1"/>
</dbReference>
<dbReference type="Gene3D" id="1.25.40.10">
    <property type="entry name" value="Tetratricopeptide repeat domain"/>
    <property type="match status" value="1"/>
</dbReference>
<dbReference type="InterPro" id="IPR027417">
    <property type="entry name" value="P-loop_NTPase"/>
</dbReference>
<protein>
    <submittedName>
        <fullName evidence="9">AAA family ATPase</fullName>
    </submittedName>
</protein>
<dbReference type="Pfam" id="PF13191">
    <property type="entry name" value="AAA_16"/>
    <property type="match status" value="1"/>
</dbReference>
<gene>
    <name evidence="9" type="ORF">NX801_22560</name>
</gene>
<keyword evidence="2" id="KW-0902">Two-component regulatory system</keyword>
<dbReference type="PANTHER" id="PTHR35807:SF1">
    <property type="entry name" value="TRANSCRIPTIONAL REGULATOR REDD"/>
    <property type="match status" value="1"/>
</dbReference>
<keyword evidence="5" id="KW-0804">Transcription</keyword>
<evidence type="ECO:0000256" key="4">
    <source>
        <dbReference type="ARBA" id="ARBA00023125"/>
    </source>
</evidence>
<evidence type="ECO:0000256" key="3">
    <source>
        <dbReference type="ARBA" id="ARBA00023015"/>
    </source>
</evidence>
<evidence type="ECO:0000313" key="9">
    <source>
        <dbReference type="EMBL" id="MCS0638385.1"/>
    </source>
</evidence>
<evidence type="ECO:0000256" key="7">
    <source>
        <dbReference type="SAM" id="MobiDB-lite"/>
    </source>
</evidence>
<dbReference type="Pfam" id="PF03704">
    <property type="entry name" value="BTAD"/>
    <property type="match status" value="1"/>
</dbReference>
<dbReference type="InterPro" id="IPR011990">
    <property type="entry name" value="TPR-like_helical_dom_sf"/>
</dbReference>
<proteinExistence type="inferred from homology"/>
<dbReference type="RefSeq" id="WP_258789656.1">
    <property type="nucleotide sequence ID" value="NZ_JANUGQ010000021.1"/>
</dbReference>
<comment type="caution">
    <text evidence="9">The sequence shown here is derived from an EMBL/GenBank/DDBJ whole genome shotgun (WGS) entry which is preliminary data.</text>
</comment>
<dbReference type="Gene3D" id="1.10.10.10">
    <property type="entry name" value="Winged helix-like DNA-binding domain superfamily/Winged helix DNA-binding domain"/>
    <property type="match status" value="1"/>
</dbReference>
<dbReference type="InterPro" id="IPR005158">
    <property type="entry name" value="BTAD"/>
</dbReference>
<dbReference type="SUPFAM" id="SSF52540">
    <property type="entry name" value="P-loop containing nucleoside triphosphate hydrolases"/>
    <property type="match status" value="1"/>
</dbReference>
<keyword evidence="3" id="KW-0805">Transcription regulation</keyword>
<dbReference type="SMART" id="SM00862">
    <property type="entry name" value="Trans_reg_C"/>
    <property type="match status" value="1"/>
</dbReference>
<feature type="compositionally biased region" description="Pro residues" evidence="7">
    <location>
        <begin position="319"/>
        <end position="333"/>
    </location>
</feature>
<comment type="similarity">
    <text evidence="1">Belongs to the AfsR/DnrI/RedD regulatory family.</text>
</comment>
<dbReference type="EMBL" id="JANUGQ010000021">
    <property type="protein sequence ID" value="MCS0638385.1"/>
    <property type="molecule type" value="Genomic_DNA"/>
</dbReference>
<evidence type="ECO:0000313" key="10">
    <source>
        <dbReference type="Proteomes" id="UP001431313"/>
    </source>
</evidence>
<dbReference type="InterPro" id="IPR016032">
    <property type="entry name" value="Sig_transdc_resp-reg_C-effctor"/>
</dbReference>
<feature type="DNA-binding region" description="OmpR/PhoB-type" evidence="6">
    <location>
        <begin position="1"/>
        <end position="100"/>
    </location>
</feature>
<keyword evidence="4 6" id="KW-0238">DNA-binding</keyword>
<dbReference type="InterPro" id="IPR051677">
    <property type="entry name" value="AfsR-DnrI-RedD_regulator"/>
</dbReference>
<dbReference type="Gene3D" id="3.30.70.1230">
    <property type="entry name" value="Nucleotide cyclase"/>
    <property type="match status" value="1"/>
</dbReference>
<dbReference type="PANTHER" id="PTHR35807">
    <property type="entry name" value="TRANSCRIPTIONAL REGULATOR REDD-RELATED"/>
    <property type="match status" value="1"/>
</dbReference>
<reference evidence="9" key="1">
    <citation type="submission" date="2022-08" db="EMBL/GenBank/DDBJ databases">
        <authorList>
            <person name="Somphong A."/>
            <person name="Phongsopitanun W."/>
        </authorList>
    </citation>
    <scope>NUCLEOTIDE SEQUENCE</scope>
    <source>
        <strain evidence="9">LP05-1</strain>
    </source>
</reference>
<dbReference type="PROSITE" id="PS51755">
    <property type="entry name" value="OMPR_PHOB"/>
    <property type="match status" value="1"/>
</dbReference>